<dbReference type="GO" id="GO:0004523">
    <property type="term" value="F:RNA-DNA hybrid ribonuclease activity"/>
    <property type="evidence" value="ECO:0007669"/>
    <property type="project" value="InterPro"/>
</dbReference>
<feature type="domain" description="RNase H type-1" evidence="1">
    <location>
        <begin position="251"/>
        <end position="324"/>
    </location>
</feature>
<evidence type="ECO:0000313" key="3">
    <source>
        <dbReference type="Proteomes" id="UP000308197"/>
    </source>
</evidence>
<dbReference type="STRING" id="1314778.A0A5C3PZA6"/>
<proteinExistence type="predicted"/>
<dbReference type="SUPFAM" id="SSF53098">
    <property type="entry name" value="Ribonuclease H-like"/>
    <property type="match status" value="1"/>
</dbReference>
<feature type="non-terminal residue" evidence="2">
    <location>
        <position position="324"/>
    </location>
</feature>
<organism evidence="2 3">
    <name type="scientific">Polyporus arcularius HHB13444</name>
    <dbReference type="NCBI Taxonomy" id="1314778"/>
    <lineage>
        <taxon>Eukaryota</taxon>
        <taxon>Fungi</taxon>
        <taxon>Dikarya</taxon>
        <taxon>Basidiomycota</taxon>
        <taxon>Agaricomycotina</taxon>
        <taxon>Agaricomycetes</taxon>
        <taxon>Polyporales</taxon>
        <taxon>Polyporaceae</taxon>
        <taxon>Polyporus</taxon>
    </lineage>
</organism>
<dbReference type="InParanoid" id="A0A5C3PZA6"/>
<evidence type="ECO:0000259" key="1">
    <source>
        <dbReference type="PROSITE" id="PS50879"/>
    </source>
</evidence>
<dbReference type="InterPro" id="IPR036397">
    <property type="entry name" value="RNaseH_sf"/>
</dbReference>
<protein>
    <recommendedName>
        <fullName evidence="1">RNase H type-1 domain-containing protein</fullName>
    </recommendedName>
</protein>
<evidence type="ECO:0000313" key="2">
    <source>
        <dbReference type="EMBL" id="TFK94841.1"/>
    </source>
</evidence>
<name>A0A5C3PZA6_9APHY</name>
<dbReference type="AlphaFoldDB" id="A0A5C3PZA6"/>
<reference evidence="2 3" key="1">
    <citation type="journal article" date="2019" name="Nat. Ecol. Evol.">
        <title>Megaphylogeny resolves global patterns of mushroom evolution.</title>
        <authorList>
            <person name="Varga T."/>
            <person name="Krizsan K."/>
            <person name="Foldi C."/>
            <person name="Dima B."/>
            <person name="Sanchez-Garcia M."/>
            <person name="Sanchez-Ramirez S."/>
            <person name="Szollosi G.J."/>
            <person name="Szarkandi J.G."/>
            <person name="Papp V."/>
            <person name="Albert L."/>
            <person name="Andreopoulos W."/>
            <person name="Angelini C."/>
            <person name="Antonin V."/>
            <person name="Barry K.W."/>
            <person name="Bougher N.L."/>
            <person name="Buchanan P."/>
            <person name="Buyck B."/>
            <person name="Bense V."/>
            <person name="Catcheside P."/>
            <person name="Chovatia M."/>
            <person name="Cooper J."/>
            <person name="Damon W."/>
            <person name="Desjardin D."/>
            <person name="Finy P."/>
            <person name="Geml J."/>
            <person name="Haridas S."/>
            <person name="Hughes K."/>
            <person name="Justo A."/>
            <person name="Karasinski D."/>
            <person name="Kautmanova I."/>
            <person name="Kiss B."/>
            <person name="Kocsube S."/>
            <person name="Kotiranta H."/>
            <person name="LaButti K.M."/>
            <person name="Lechner B.E."/>
            <person name="Liimatainen K."/>
            <person name="Lipzen A."/>
            <person name="Lukacs Z."/>
            <person name="Mihaltcheva S."/>
            <person name="Morgado L.N."/>
            <person name="Niskanen T."/>
            <person name="Noordeloos M.E."/>
            <person name="Ohm R.A."/>
            <person name="Ortiz-Santana B."/>
            <person name="Ovrebo C."/>
            <person name="Racz N."/>
            <person name="Riley R."/>
            <person name="Savchenko A."/>
            <person name="Shiryaev A."/>
            <person name="Soop K."/>
            <person name="Spirin V."/>
            <person name="Szebenyi C."/>
            <person name="Tomsovsky M."/>
            <person name="Tulloss R.E."/>
            <person name="Uehling J."/>
            <person name="Grigoriev I.V."/>
            <person name="Vagvolgyi C."/>
            <person name="Papp T."/>
            <person name="Martin F.M."/>
            <person name="Miettinen O."/>
            <person name="Hibbett D.S."/>
            <person name="Nagy L.G."/>
        </authorList>
    </citation>
    <scope>NUCLEOTIDE SEQUENCE [LARGE SCALE GENOMIC DNA]</scope>
    <source>
        <strain evidence="2 3">HHB13444</strain>
    </source>
</reference>
<dbReference type="InterPro" id="IPR012337">
    <property type="entry name" value="RNaseH-like_sf"/>
</dbReference>
<dbReference type="InterPro" id="IPR002156">
    <property type="entry name" value="RNaseH_domain"/>
</dbReference>
<dbReference type="Pfam" id="PF00075">
    <property type="entry name" value="RNase_H"/>
    <property type="match status" value="1"/>
</dbReference>
<sequence length="324" mass="35587">MWIKDYLMLSAARPRWAYVADVLLAKAVTADSRSFEREARINVFLQSWRVSLSHMVKLPGYLRSLIRIARKFDVRFDALDPGDDIKDALPFWRHFALSEDTRHATSKSVRCLMTSHGVLEVGQACRVVTRLHSVGVPSAHRPSVGCQCADCAFDRAAGCDNPHRCAMAARKMLEKLNPRWAAGPLRVADGLSLTVRRKQKNVENNVSDGRILFDPSVLACMPLANHFRVFNSNICRDVTVIQRPPRGVAVPEEEVEVYTDGSCDNNGAADATAAGGVWFGPNNGRNTSSLVIGDAHSNQVAELFAVSIATAVVPPFAPLHIVTD</sequence>
<dbReference type="EMBL" id="ML210964">
    <property type="protein sequence ID" value="TFK94841.1"/>
    <property type="molecule type" value="Genomic_DNA"/>
</dbReference>
<dbReference type="Gene3D" id="3.30.420.10">
    <property type="entry name" value="Ribonuclease H-like superfamily/Ribonuclease H"/>
    <property type="match status" value="1"/>
</dbReference>
<keyword evidence="3" id="KW-1185">Reference proteome</keyword>
<dbReference type="PROSITE" id="PS50879">
    <property type="entry name" value="RNASE_H_1"/>
    <property type="match status" value="1"/>
</dbReference>
<dbReference type="GO" id="GO:0003676">
    <property type="term" value="F:nucleic acid binding"/>
    <property type="evidence" value="ECO:0007669"/>
    <property type="project" value="InterPro"/>
</dbReference>
<gene>
    <name evidence="2" type="ORF">K466DRAFT_617099</name>
</gene>
<accession>A0A5C3PZA6</accession>
<dbReference type="Proteomes" id="UP000308197">
    <property type="component" value="Unassembled WGS sequence"/>
</dbReference>